<evidence type="ECO:0000313" key="4">
    <source>
        <dbReference type="Proteomes" id="UP000756710"/>
    </source>
</evidence>
<proteinExistence type="predicted"/>
<reference evidence="3 4" key="2">
    <citation type="submission" date="2021-03" db="EMBL/GenBank/DDBJ databases">
        <title>Genomic Encyclopedia of Type Strains, Phase IV (KMG-IV): sequencing the most valuable type-strain genomes for metagenomic binning, comparative biology and taxonomic classification.</title>
        <authorList>
            <person name="Goeker M."/>
        </authorList>
    </citation>
    <scope>NUCLEOTIDE SEQUENCE [LARGE SCALE GENOMIC DNA]</scope>
    <source>
        <strain evidence="3 4">DSM 41954</strain>
    </source>
</reference>
<dbReference type="Proteomes" id="UP000756710">
    <property type="component" value="Unassembled WGS sequence"/>
</dbReference>
<evidence type="ECO:0000313" key="2">
    <source>
        <dbReference type="EMBL" id="CDR02852.1"/>
    </source>
</evidence>
<reference evidence="2" key="1">
    <citation type="submission" date="2014-05" db="EMBL/GenBank/DDBJ databases">
        <authorList>
            <person name="Horn Fabian"/>
        </authorList>
    </citation>
    <scope>NUCLEOTIDE SEQUENCE</scope>
</reference>
<dbReference type="EMBL" id="LK022848">
    <property type="protein sequence ID" value="CDR02852.1"/>
    <property type="molecule type" value="Genomic_DNA"/>
</dbReference>
<feature type="compositionally biased region" description="Basic and acidic residues" evidence="1">
    <location>
        <begin position="36"/>
        <end position="67"/>
    </location>
</feature>
<dbReference type="PATRIC" id="fig|576784.4.peg.838"/>
<evidence type="ECO:0000313" key="3">
    <source>
        <dbReference type="EMBL" id="MBP2066355.1"/>
    </source>
</evidence>
<sequence>MNGGPEHPARRGSAQEIRSAEQTAPFPAGGGAAGPRGDRTAIDRMSGHRMPIDRMPGDRTAGHRSDGHGGASR</sequence>
<evidence type="ECO:0000256" key="1">
    <source>
        <dbReference type="SAM" id="MobiDB-lite"/>
    </source>
</evidence>
<dbReference type="GeneID" id="32473892"/>
<gene>
    <name evidence="3" type="ORF">J2Z30_007404</name>
    <name evidence="2" type="ORF">SIRAN940</name>
</gene>
<protein>
    <submittedName>
        <fullName evidence="2">Uncharacterized protein</fullName>
    </submittedName>
</protein>
<dbReference type="EMBL" id="JAGGLR010000024">
    <property type="protein sequence ID" value="MBP2066355.1"/>
    <property type="molecule type" value="Genomic_DNA"/>
</dbReference>
<keyword evidence="4" id="KW-1185">Reference proteome</keyword>
<name>A0A060ZKG1_9ACTN</name>
<dbReference type="RefSeq" id="WP_044567353.1">
    <property type="nucleotide sequence ID" value="NZ_BAABDR010000053.1"/>
</dbReference>
<accession>A0A060ZKG1</accession>
<dbReference type="HOGENOM" id="CLU_2703304_0_0_11"/>
<dbReference type="AlphaFoldDB" id="A0A060ZKG1"/>
<organism evidence="2">
    <name type="scientific">Streptomyces iranensis</name>
    <dbReference type="NCBI Taxonomy" id="576784"/>
    <lineage>
        <taxon>Bacteria</taxon>
        <taxon>Bacillati</taxon>
        <taxon>Actinomycetota</taxon>
        <taxon>Actinomycetes</taxon>
        <taxon>Kitasatosporales</taxon>
        <taxon>Streptomycetaceae</taxon>
        <taxon>Streptomyces</taxon>
        <taxon>Streptomyces violaceusniger group</taxon>
    </lineage>
</organism>
<feature type="region of interest" description="Disordered" evidence="1">
    <location>
        <begin position="1"/>
        <end position="73"/>
    </location>
</feature>